<evidence type="ECO:0000313" key="4">
    <source>
        <dbReference type="Proteomes" id="UP000433101"/>
    </source>
</evidence>
<gene>
    <name evidence="3" type="ORF">GR183_11875</name>
</gene>
<keyword evidence="4" id="KW-1185">Reference proteome</keyword>
<feature type="signal peptide" evidence="2">
    <location>
        <begin position="1"/>
        <end position="28"/>
    </location>
</feature>
<dbReference type="RefSeq" id="WP_160775861.1">
    <property type="nucleotide sequence ID" value="NZ_WUMV01000004.1"/>
</dbReference>
<evidence type="ECO:0000313" key="3">
    <source>
        <dbReference type="EMBL" id="MXN65602.1"/>
    </source>
</evidence>
<feature type="compositionally biased region" description="Gly residues" evidence="1">
    <location>
        <begin position="41"/>
        <end position="91"/>
    </location>
</feature>
<evidence type="ECO:0000256" key="1">
    <source>
        <dbReference type="SAM" id="MobiDB-lite"/>
    </source>
</evidence>
<feature type="compositionally biased region" description="Basic and acidic residues" evidence="1">
    <location>
        <begin position="101"/>
        <end position="115"/>
    </location>
</feature>
<accession>A0A7X3LUZ3</accession>
<comment type="caution">
    <text evidence="3">The sequence shown here is derived from an EMBL/GenBank/DDBJ whole genome shotgun (WGS) entry which is preliminary data.</text>
</comment>
<dbReference type="Proteomes" id="UP000433101">
    <property type="component" value="Unassembled WGS sequence"/>
</dbReference>
<keyword evidence="2" id="KW-0732">Signal</keyword>
<name>A0A7X3LUZ3_9HYPH</name>
<evidence type="ECO:0000256" key="2">
    <source>
        <dbReference type="SAM" id="SignalP"/>
    </source>
</evidence>
<feature type="chain" id="PRO_5030960531" evidence="2">
    <location>
        <begin position="29"/>
        <end position="270"/>
    </location>
</feature>
<feature type="region of interest" description="Disordered" evidence="1">
    <location>
        <begin position="41"/>
        <end position="123"/>
    </location>
</feature>
<proteinExistence type="predicted"/>
<dbReference type="AlphaFoldDB" id="A0A7X3LUZ3"/>
<organism evidence="3 4">
    <name type="scientific">Stappia sediminis</name>
    <dbReference type="NCBI Taxonomy" id="2692190"/>
    <lineage>
        <taxon>Bacteria</taxon>
        <taxon>Pseudomonadati</taxon>
        <taxon>Pseudomonadota</taxon>
        <taxon>Alphaproteobacteria</taxon>
        <taxon>Hyphomicrobiales</taxon>
        <taxon>Stappiaceae</taxon>
        <taxon>Stappia</taxon>
    </lineage>
</organism>
<dbReference type="EMBL" id="WUMV01000004">
    <property type="protein sequence ID" value="MXN65602.1"/>
    <property type="molecule type" value="Genomic_DNA"/>
</dbReference>
<sequence>MSKYGVFISRSVLAVALLSGTAVVLDHAFGTGVTKAYAQQGGGGGGHGGGGSGSGGGGNGSGGGGGGHSGGGGASGGGGHSGGGGASGGGTAHVSGEEADSDGRGPRYGKPDESRGQPVWADEGIPEVELGRLNVARAPGNILDRARQELVSGDYPSEITEYYNKTAEELADLLASDWDLYSSYIVDSPLENLAIFRDAINGITTLPGVTVDIDLIAITLGLASDKNVIVTEDTVTAMITILGQDPADFDIATIAEKADDVRAAALEGHG</sequence>
<protein>
    <submittedName>
        <fullName evidence="3">Uncharacterized protein</fullName>
    </submittedName>
</protein>
<reference evidence="3 4" key="1">
    <citation type="submission" date="2019-12" db="EMBL/GenBank/DDBJ databases">
        <authorList>
            <person name="Li M."/>
        </authorList>
    </citation>
    <scope>NUCLEOTIDE SEQUENCE [LARGE SCALE GENOMIC DNA]</scope>
    <source>
        <strain evidence="3 4">GBMRC 2046</strain>
    </source>
</reference>